<feature type="coiled-coil region" evidence="4">
    <location>
        <begin position="387"/>
        <end position="414"/>
    </location>
</feature>
<dbReference type="InterPro" id="IPR022655">
    <property type="entry name" value="DUF1553"/>
</dbReference>
<dbReference type="Proteomes" id="UP000005824">
    <property type="component" value="Unassembled WGS sequence"/>
</dbReference>
<keyword evidence="8" id="KW-1185">Reference proteome</keyword>
<dbReference type="PANTHER" id="PTHR35889">
    <property type="entry name" value="CYCLOINULO-OLIGOSACCHARIDE FRUCTANOTRANSFERASE-RELATED"/>
    <property type="match status" value="1"/>
</dbReference>
<dbReference type="AlphaFoldDB" id="B4CU33"/>
<evidence type="ECO:0000259" key="6">
    <source>
        <dbReference type="PROSITE" id="PS51007"/>
    </source>
</evidence>
<proteinExistence type="predicted"/>
<keyword evidence="4" id="KW-0175">Coiled coil</keyword>
<dbReference type="GO" id="GO:0046872">
    <property type="term" value="F:metal ion binding"/>
    <property type="evidence" value="ECO:0007669"/>
    <property type="project" value="UniProtKB-KW"/>
</dbReference>
<comment type="caution">
    <text evidence="7">The sequence shown here is derived from an EMBL/GenBank/DDBJ whole genome shotgun (WGS) entry which is preliminary data.</text>
</comment>
<evidence type="ECO:0000256" key="1">
    <source>
        <dbReference type="ARBA" id="ARBA00022723"/>
    </source>
</evidence>
<dbReference type="InterPro" id="IPR009056">
    <property type="entry name" value="Cyt_c-like_dom"/>
</dbReference>
<dbReference type="GO" id="GO:0009055">
    <property type="term" value="F:electron transfer activity"/>
    <property type="evidence" value="ECO:0007669"/>
    <property type="project" value="InterPro"/>
</dbReference>
<reference evidence="7 8" key="1">
    <citation type="journal article" date="2011" name="J. Bacteriol.">
        <title>Genome sequence of Chthoniobacter flavus Ellin428, an aerobic heterotrophic soil bacterium.</title>
        <authorList>
            <person name="Kant R."/>
            <person name="van Passel M.W."/>
            <person name="Palva A."/>
            <person name="Lucas S."/>
            <person name="Lapidus A."/>
            <person name="Glavina Del Rio T."/>
            <person name="Dalin E."/>
            <person name="Tice H."/>
            <person name="Bruce D."/>
            <person name="Goodwin L."/>
            <person name="Pitluck S."/>
            <person name="Larimer F.W."/>
            <person name="Land M.L."/>
            <person name="Hauser L."/>
            <person name="Sangwan P."/>
            <person name="de Vos W.M."/>
            <person name="Janssen P.H."/>
            <person name="Smidt H."/>
        </authorList>
    </citation>
    <scope>NUCLEOTIDE SEQUENCE [LARGE SCALE GENOMIC DNA]</scope>
    <source>
        <strain evidence="7 8">Ellin428</strain>
    </source>
</reference>
<dbReference type="Pfam" id="PF07583">
    <property type="entry name" value="PSCyt2"/>
    <property type="match status" value="1"/>
</dbReference>
<feature type="signal peptide" evidence="5">
    <location>
        <begin position="1"/>
        <end position="25"/>
    </location>
</feature>
<dbReference type="Pfam" id="PF07587">
    <property type="entry name" value="PSD1"/>
    <property type="match status" value="1"/>
</dbReference>
<gene>
    <name evidence="7" type="ORF">CfE428DRAFT_0196</name>
</gene>
<dbReference type="InParanoid" id="B4CU33"/>
<dbReference type="GO" id="GO:0020037">
    <property type="term" value="F:heme binding"/>
    <property type="evidence" value="ECO:0007669"/>
    <property type="project" value="InterPro"/>
</dbReference>
<keyword evidence="2 3" id="KW-0408">Iron</keyword>
<dbReference type="InterPro" id="IPR011429">
    <property type="entry name" value="Cyt_c_Planctomycete-type"/>
</dbReference>
<dbReference type="EMBL" id="ABVL01000001">
    <property type="protein sequence ID" value="EDY22071.1"/>
    <property type="molecule type" value="Genomic_DNA"/>
</dbReference>
<evidence type="ECO:0000256" key="2">
    <source>
        <dbReference type="ARBA" id="ARBA00023004"/>
    </source>
</evidence>
<evidence type="ECO:0000256" key="4">
    <source>
        <dbReference type="SAM" id="Coils"/>
    </source>
</evidence>
<keyword evidence="1 3" id="KW-0479">Metal-binding</keyword>
<organism evidence="7 8">
    <name type="scientific">Chthoniobacter flavus Ellin428</name>
    <dbReference type="NCBI Taxonomy" id="497964"/>
    <lineage>
        <taxon>Bacteria</taxon>
        <taxon>Pseudomonadati</taxon>
        <taxon>Verrucomicrobiota</taxon>
        <taxon>Spartobacteria</taxon>
        <taxon>Chthoniobacterales</taxon>
        <taxon>Chthoniobacteraceae</taxon>
        <taxon>Chthoniobacter</taxon>
    </lineage>
</organism>
<dbReference type="STRING" id="497964.CfE428DRAFT_0196"/>
<keyword evidence="3" id="KW-0349">Heme</keyword>
<feature type="domain" description="Cytochrome c" evidence="6">
    <location>
        <begin position="23"/>
        <end position="221"/>
    </location>
</feature>
<dbReference type="PANTHER" id="PTHR35889:SF3">
    <property type="entry name" value="F-BOX DOMAIN-CONTAINING PROTEIN"/>
    <property type="match status" value="1"/>
</dbReference>
<feature type="chain" id="PRO_5002802100" description="Cytochrome c domain-containing protein" evidence="5">
    <location>
        <begin position="26"/>
        <end position="1026"/>
    </location>
</feature>
<accession>B4CU33</accession>
<dbReference type="RefSeq" id="WP_006977523.1">
    <property type="nucleotide sequence ID" value="NZ_ABVL01000001.1"/>
</dbReference>
<evidence type="ECO:0000256" key="5">
    <source>
        <dbReference type="SAM" id="SignalP"/>
    </source>
</evidence>
<dbReference type="eggNOG" id="COG2010">
    <property type="taxonomic scope" value="Bacteria"/>
</dbReference>
<protein>
    <recommendedName>
        <fullName evidence="6">Cytochrome c domain-containing protein</fullName>
    </recommendedName>
</protein>
<dbReference type="Pfam" id="PF07635">
    <property type="entry name" value="PSCyt1"/>
    <property type="match status" value="1"/>
</dbReference>
<dbReference type="PROSITE" id="PS51007">
    <property type="entry name" value="CYTC"/>
    <property type="match status" value="1"/>
</dbReference>
<evidence type="ECO:0000313" key="7">
    <source>
        <dbReference type="EMBL" id="EDY22071.1"/>
    </source>
</evidence>
<dbReference type="InterPro" id="IPR011444">
    <property type="entry name" value="DUF1549"/>
</dbReference>
<evidence type="ECO:0000313" key="8">
    <source>
        <dbReference type="Proteomes" id="UP000005824"/>
    </source>
</evidence>
<name>B4CU33_9BACT</name>
<sequence length="1026" mass="114444" precursor="true">MSRRRFPLLLPSLIWLATNTLGHSAAPGTVDFNRDIQPILSDNCYHCHGPDEHARKAKLRLDRKEGAYGKNEDGRAIVAPGKPDDSELLTRILSTDPDEVMPTPKSNHKLTDVQKTLLKKWVEQGAPWAEHWAFVAPTKAEVPKPDPALGQVRNVIDAFVLEQLSKENLKQAPEADKATLLRRVTLDLTGLPPTPQELDAFLADPSPDAYEKVVNRLLASPRYGERMVWEWLDAARYADTNGYQGDPTRSMWYWRDWAIKALNDNMPFDQFTIQQLAGDLLPNPTRDELIATGFHRNHMINGEGGRIPEESRVDYVMDRVETTGTVWMGLTLQCCRCHDHKFDPIKQREYYQLSAYFNSIEESGGNDAGGYAKPVMSLATPEQQAKIDTAKAAETAANQERDQLQKDLRKEQAAWEQSIRSDGAKLAEVEWHTLVPNEATSEKGATLTKQPDGSILVSGANPDTDDFILTASTALRGPTAVRLEALPDDSLAAHGPGRAPNGSWVLSEFKMLGEGKPVELLPARADFEQPGWTLAAALDGKDDTGWGTWPQVGQPHEAVFELKTPFRPRSSFDFRQEVNMSFRLQFRSAHKQHVIGKFRLSITNSPAVLLRPMPEEVKTAMAIDSAQRTDAQKKAVTDFYLASDTQLIAAKKKADDAKAAREKTEREAPRTMVMRDRAEPRETFVLVKGAYDKHAEKVECGTPAILPPLPADAPKNRLALARWLVSPEHPLTARVTVNRYWQTFFGQGLVKTTADFGLQGDKPTHPELLDWLARDFTDSGWDVKRMMRLIVTSATYRQSSVIPAGMAERDPENKLLARGPRFRIPSWMVRDQALAASGLLVDRLGGPPVKVYQPPNIWEDATFGQIKYQQDHGEALYRRSLYIFWRRIVAPTLFFDIANRQQCAVKVGRTNTPLHALVTLNDTTYVEAARAFAERMLRQGGSTDADRLAYGFRLCTAHQPTAKEASLLAASLQHFRSEYAGDDASAKKLIATGESKPDPNIPAAELAAHTSLALLLLNLDETLTKE</sequence>
<evidence type="ECO:0000256" key="3">
    <source>
        <dbReference type="PROSITE-ProRule" id="PRU00433"/>
    </source>
</evidence>
<keyword evidence="5" id="KW-0732">Signal</keyword>